<dbReference type="EMBL" id="BAAANN010000047">
    <property type="protein sequence ID" value="GAA1987622.1"/>
    <property type="molecule type" value="Genomic_DNA"/>
</dbReference>
<accession>A0ABP5DYD6</accession>
<sequence>MDRGTFIEHEGRPAVRFQRTYAHPVDRLWAAITRTEDLAHWFPSKVALEGEVGGTVSFSHDPNVDDDHGTVLAYDPPHRLAFTWGGDELHFELAPAAGGCTLTLINVLEARDTAARNAAGWAVCLAELGKYVADGSADGPHSDSAEPWRPLYEAYVAAGMPSGAPIPGA</sequence>
<evidence type="ECO:0000259" key="2">
    <source>
        <dbReference type="Pfam" id="PF08327"/>
    </source>
</evidence>
<dbReference type="SUPFAM" id="SSF55961">
    <property type="entry name" value="Bet v1-like"/>
    <property type="match status" value="1"/>
</dbReference>
<evidence type="ECO:0000313" key="3">
    <source>
        <dbReference type="EMBL" id="GAA1987622.1"/>
    </source>
</evidence>
<comment type="caution">
    <text evidence="3">The sequence shown here is derived from an EMBL/GenBank/DDBJ whole genome shotgun (WGS) entry which is preliminary data.</text>
</comment>
<dbReference type="RefSeq" id="WP_344430276.1">
    <property type="nucleotide sequence ID" value="NZ_BAAANN010000047.1"/>
</dbReference>
<dbReference type="Pfam" id="PF08327">
    <property type="entry name" value="AHSA1"/>
    <property type="match status" value="1"/>
</dbReference>
<proteinExistence type="inferred from homology"/>
<dbReference type="Proteomes" id="UP001501116">
    <property type="component" value="Unassembled WGS sequence"/>
</dbReference>
<dbReference type="CDD" id="cd08899">
    <property type="entry name" value="SRPBCC_CalC_Aha1-like_6"/>
    <property type="match status" value="1"/>
</dbReference>
<organism evidence="3 4">
    <name type="scientific">Amycolatopsis minnesotensis</name>
    <dbReference type="NCBI Taxonomy" id="337894"/>
    <lineage>
        <taxon>Bacteria</taxon>
        <taxon>Bacillati</taxon>
        <taxon>Actinomycetota</taxon>
        <taxon>Actinomycetes</taxon>
        <taxon>Pseudonocardiales</taxon>
        <taxon>Pseudonocardiaceae</taxon>
        <taxon>Amycolatopsis</taxon>
    </lineage>
</organism>
<dbReference type="InterPro" id="IPR023393">
    <property type="entry name" value="START-like_dom_sf"/>
</dbReference>
<comment type="similarity">
    <text evidence="1">Belongs to the AHA1 family.</text>
</comment>
<name>A0ABP5DYD6_9PSEU</name>
<keyword evidence="4" id="KW-1185">Reference proteome</keyword>
<gene>
    <name evidence="3" type="ORF">GCM10009754_77100</name>
</gene>
<reference evidence="4" key="1">
    <citation type="journal article" date="2019" name="Int. J. Syst. Evol. Microbiol.">
        <title>The Global Catalogue of Microorganisms (GCM) 10K type strain sequencing project: providing services to taxonomists for standard genome sequencing and annotation.</title>
        <authorList>
            <consortium name="The Broad Institute Genomics Platform"/>
            <consortium name="The Broad Institute Genome Sequencing Center for Infectious Disease"/>
            <person name="Wu L."/>
            <person name="Ma J."/>
        </authorList>
    </citation>
    <scope>NUCLEOTIDE SEQUENCE [LARGE SCALE GENOMIC DNA]</scope>
    <source>
        <strain evidence="4">JCM 14545</strain>
    </source>
</reference>
<evidence type="ECO:0000313" key="4">
    <source>
        <dbReference type="Proteomes" id="UP001501116"/>
    </source>
</evidence>
<dbReference type="InterPro" id="IPR013538">
    <property type="entry name" value="ASHA1/2-like_C"/>
</dbReference>
<feature type="domain" description="Activator of Hsp90 ATPase homologue 1/2-like C-terminal" evidence="2">
    <location>
        <begin position="23"/>
        <end position="132"/>
    </location>
</feature>
<dbReference type="Gene3D" id="3.30.530.20">
    <property type="match status" value="1"/>
</dbReference>
<protein>
    <recommendedName>
        <fullName evidence="2">Activator of Hsp90 ATPase homologue 1/2-like C-terminal domain-containing protein</fullName>
    </recommendedName>
</protein>
<evidence type="ECO:0000256" key="1">
    <source>
        <dbReference type="ARBA" id="ARBA00006817"/>
    </source>
</evidence>